<dbReference type="GO" id="GO:0008170">
    <property type="term" value="F:N-methyltransferase activity"/>
    <property type="evidence" value="ECO:0007669"/>
    <property type="project" value="InterPro"/>
</dbReference>
<dbReference type="Proteomes" id="UP000005141">
    <property type="component" value="Unassembled WGS sequence"/>
</dbReference>
<protein>
    <recommendedName>
        <fullName evidence="2">site-specific DNA-methyltransferase (adenine-specific)</fullName>
        <ecNumber evidence="2">2.1.1.72</ecNumber>
    </recommendedName>
</protein>
<dbReference type="Pfam" id="PF01555">
    <property type="entry name" value="N6_N4_Mtase"/>
    <property type="match status" value="1"/>
</dbReference>
<keyword evidence="4" id="KW-0808">Transferase</keyword>
<comment type="catalytic activity">
    <reaction evidence="6">
        <text>a 2'-deoxyadenosine in DNA + S-adenosyl-L-methionine = an N(6)-methyl-2'-deoxyadenosine in DNA + S-adenosyl-L-homocysteine + H(+)</text>
        <dbReference type="Rhea" id="RHEA:15197"/>
        <dbReference type="Rhea" id="RHEA-COMP:12418"/>
        <dbReference type="Rhea" id="RHEA-COMP:12419"/>
        <dbReference type="ChEBI" id="CHEBI:15378"/>
        <dbReference type="ChEBI" id="CHEBI:57856"/>
        <dbReference type="ChEBI" id="CHEBI:59789"/>
        <dbReference type="ChEBI" id="CHEBI:90615"/>
        <dbReference type="ChEBI" id="CHEBI:90616"/>
        <dbReference type="EC" id="2.1.1.72"/>
    </reaction>
</comment>
<dbReference type="PROSITE" id="PS00092">
    <property type="entry name" value="N6_MTASE"/>
    <property type="match status" value="1"/>
</dbReference>
<evidence type="ECO:0000256" key="6">
    <source>
        <dbReference type="ARBA" id="ARBA00047942"/>
    </source>
</evidence>
<dbReference type="PRINTS" id="PR00506">
    <property type="entry name" value="D21N6MTFRASE"/>
</dbReference>
<evidence type="ECO:0000256" key="5">
    <source>
        <dbReference type="ARBA" id="ARBA00022691"/>
    </source>
</evidence>
<dbReference type="EMBL" id="ADGI01000062">
    <property type="protein sequence ID" value="EGV29359.1"/>
    <property type="molecule type" value="Genomic_DNA"/>
</dbReference>
<dbReference type="SUPFAM" id="SSF53335">
    <property type="entry name" value="S-adenosyl-L-methionine-dependent methyltransferases"/>
    <property type="match status" value="1"/>
</dbReference>
<dbReference type="AlphaFoldDB" id="G1WED9"/>
<dbReference type="GO" id="GO:0009007">
    <property type="term" value="F:site-specific DNA-methyltransferase (adenine-specific) activity"/>
    <property type="evidence" value="ECO:0007669"/>
    <property type="project" value="UniProtKB-EC"/>
</dbReference>
<dbReference type="PIRSF" id="PIRSF015855">
    <property type="entry name" value="TypeIII_Mtase_mKpnI"/>
    <property type="match status" value="1"/>
</dbReference>
<sequence>MPTLHWIGKDKVVNHHAEVPFRVLEHKYGYRGDKPSDTSETHSGNKIIHGDNLEALKALLPEYEGRVDCVYIDPPYNTGNEGWVYNDNVNDPHIRKWLGEVVGAEGEDLSRHDKWLCMMYPRLRLLHQLLSPKGVICISIDDNELYNLKQICDEVFGASCFVANVSWQRTYSMRNDSKGIPSEIEHVLVYSKQPQWEPLSLPRTAEMDRNYKNPDKDVKGDWQNTSAFAPAAATHQGMVYAIQHPFTGELIYPTMSACWRYSQETMLEYMTGWTAYKLEDLHDDAKRAEICGVSAEEVKKNIPAIILSKPLTEAKKEAQTVYKEGNWPRFFFTSGGKGGIRRKTYLSGLKGKKATNFWSFTEVGHTDEAKKELISIFGGKAPFDTPKPVRFIDRILSIATNKDSIILDSFAGSGTTAHAVMKKNKEDKGQRKFILVELMDYAESITAERIRRVIKGYGGEKKAVEGLGGSFDYYELGSPLFNEDGNLNEEVGIGKMREYIYYTETHDYLTSQQAEDYPYLLDYKDGTGYFFYYEPNEITTLSYDTLNIVPKTADHYVIYADICTISKEQLAQLNITFKKIPRDINRF</sequence>
<proteinExistence type="inferred from homology"/>
<feature type="domain" description="DNA methylase N-4/N-6" evidence="7">
    <location>
        <begin position="67"/>
        <end position="445"/>
    </location>
</feature>
<dbReference type="InterPro" id="IPR002295">
    <property type="entry name" value="N4/N6-MTase_EcoPI_Mod-like"/>
</dbReference>
<reference evidence="8 9" key="1">
    <citation type="submission" date="2011-07" db="EMBL/GenBank/DDBJ databases">
        <title>The Genome Sequence of Prevotella oulorum F0390.</title>
        <authorList>
            <consortium name="The Broad Institute Genome Sequencing Platform"/>
            <consortium name="The Broad Institute Genome Sequencing Center for Infectious Disease"/>
            <person name="Earl A."/>
            <person name="Ward D."/>
            <person name="Feldgarden M."/>
            <person name="Gevers D."/>
            <person name="Izard J."/>
            <person name="Ganesan A."/>
            <person name="Baranova O.V."/>
            <person name="Blanton J.M."/>
            <person name="Tanner A.C."/>
            <person name="Dewhirst F.E."/>
            <person name="Young S.K."/>
            <person name="Zeng Q."/>
            <person name="Gargeya S."/>
            <person name="Fitzgerald M."/>
            <person name="Haas B."/>
            <person name="Abouelleil A."/>
            <person name="Alvarado L."/>
            <person name="Arachchi H.M."/>
            <person name="Berlin A."/>
            <person name="Brown A."/>
            <person name="Chapman S.B."/>
            <person name="Chen Z."/>
            <person name="Dunbar C."/>
            <person name="Freedman E."/>
            <person name="Gearin G."/>
            <person name="Gellesch M."/>
            <person name="Goldberg J."/>
            <person name="Griggs A."/>
            <person name="Gujja S."/>
            <person name="Heiman D."/>
            <person name="Howarth C."/>
            <person name="Larson L."/>
            <person name="Lui A."/>
            <person name="MacDonald P.J.P."/>
            <person name="Mehta T."/>
            <person name="Montmayeur A."/>
            <person name="Murphy C."/>
            <person name="Neiman D."/>
            <person name="Pearson M."/>
            <person name="Priest M."/>
            <person name="Roberts A."/>
            <person name="Saif S."/>
            <person name="Shea T."/>
            <person name="Shenoy N."/>
            <person name="Sisk P."/>
            <person name="Stolte C."/>
            <person name="Sykes S."/>
            <person name="Wortman J."/>
            <person name="Nusbaum C."/>
            <person name="Birren B."/>
        </authorList>
    </citation>
    <scope>NUCLEOTIDE SEQUENCE [LARGE SCALE GENOMIC DNA]</scope>
    <source>
        <strain evidence="8 9">F0390</strain>
    </source>
</reference>
<evidence type="ECO:0000313" key="9">
    <source>
        <dbReference type="Proteomes" id="UP000005141"/>
    </source>
</evidence>
<dbReference type="HOGENOM" id="CLU_020164_1_1_10"/>
<dbReference type="InterPro" id="IPR002941">
    <property type="entry name" value="DNA_methylase_N4/N6"/>
</dbReference>
<dbReference type="GO" id="GO:0032259">
    <property type="term" value="P:methylation"/>
    <property type="evidence" value="ECO:0007669"/>
    <property type="project" value="UniProtKB-KW"/>
</dbReference>
<dbReference type="eggNOG" id="COG2189">
    <property type="taxonomic scope" value="Bacteria"/>
</dbReference>
<keyword evidence="9" id="KW-1185">Reference proteome</keyword>
<accession>G1WED9</accession>
<name>G1WED9_9BACT</name>
<dbReference type="PATRIC" id="fig|702438.4.peg.2204"/>
<gene>
    <name evidence="8" type="ORF">HMPREF9431_02111</name>
</gene>
<dbReference type="Gene3D" id="3.40.50.150">
    <property type="entry name" value="Vaccinia Virus protein VP39"/>
    <property type="match status" value="1"/>
</dbReference>
<dbReference type="EC" id="2.1.1.72" evidence="2"/>
<evidence type="ECO:0000256" key="4">
    <source>
        <dbReference type="ARBA" id="ARBA00022679"/>
    </source>
</evidence>
<keyword evidence="5" id="KW-0949">S-adenosyl-L-methionine</keyword>
<comment type="caution">
    <text evidence="8">The sequence shown here is derived from an EMBL/GenBank/DDBJ whole genome shotgun (WGS) entry which is preliminary data.</text>
</comment>
<dbReference type="GeneID" id="95426668"/>
<comment type="similarity">
    <text evidence="1">Belongs to the N(4)/N(6)-methyltransferase family.</text>
</comment>
<keyword evidence="3" id="KW-0489">Methyltransferase</keyword>
<evidence type="ECO:0000256" key="2">
    <source>
        <dbReference type="ARBA" id="ARBA00011900"/>
    </source>
</evidence>
<dbReference type="OrthoDB" id="9800801at2"/>
<dbReference type="InterPro" id="IPR002052">
    <property type="entry name" value="DNA_methylase_N6_adenine_CS"/>
</dbReference>
<dbReference type="RefSeq" id="WP_004381191.1">
    <property type="nucleotide sequence ID" value="NZ_JH114217.1"/>
</dbReference>
<evidence type="ECO:0000256" key="3">
    <source>
        <dbReference type="ARBA" id="ARBA00022603"/>
    </source>
</evidence>
<evidence type="ECO:0000259" key="7">
    <source>
        <dbReference type="Pfam" id="PF01555"/>
    </source>
</evidence>
<evidence type="ECO:0000256" key="1">
    <source>
        <dbReference type="ARBA" id="ARBA00006594"/>
    </source>
</evidence>
<dbReference type="InterPro" id="IPR029063">
    <property type="entry name" value="SAM-dependent_MTases_sf"/>
</dbReference>
<organism evidence="8 9">
    <name type="scientific">Segatella oulorum F0390</name>
    <dbReference type="NCBI Taxonomy" id="702438"/>
    <lineage>
        <taxon>Bacteria</taxon>
        <taxon>Pseudomonadati</taxon>
        <taxon>Bacteroidota</taxon>
        <taxon>Bacteroidia</taxon>
        <taxon>Bacteroidales</taxon>
        <taxon>Prevotellaceae</taxon>
        <taxon>Segatella</taxon>
    </lineage>
</organism>
<dbReference type="GO" id="GO:0003677">
    <property type="term" value="F:DNA binding"/>
    <property type="evidence" value="ECO:0007669"/>
    <property type="project" value="InterPro"/>
</dbReference>
<evidence type="ECO:0000313" key="8">
    <source>
        <dbReference type="EMBL" id="EGV29359.1"/>
    </source>
</evidence>